<feature type="transmembrane region" description="Helical" evidence="7">
    <location>
        <begin position="67"/>
        <end position="92"/>
    </location>
</feature>
<accession>A0A532V5L4</accession>
<dbReference type="InterPro" id="IPR035952">
    <property type="entry name" value="Rhomboid-like_sf"/>
</dbReference>
<keyword evidence="6 7" id="KW-0472">Membrane</keyword>
<evidence type="ECO:0000256" key="4">
    <source>
        <dbReference type="ARBA" id="ARBA00022801"/>
    </source>
</evidence>
<keyword evidence="5 7" id="KW-1133">Transmembrane helix</keyword>
<dbReference type="Pfam" id="PF01694">
    <property type="entry name" value="Rhomboid"/>
    <property type="match status" value="1"/>
</dbReference>
<dbReference type="InterPro" id="IPR050925">
    <property type="entry name" value="Rhomboid_protease_S54"/>
</dbReference>
<proteinExistence type="inferred from homology"/>
<dbReference type="EMBL" id="NJBN01000001">
    <property type="protein sequence ID" value="TKJ42422.1"/>
    <property type="molecule type" value="Genomic_DNA"/>
</dbReference>
<evidence type="ECO:0000256" key="6">
    <source>
        <dbReference type="ARBA" id="ARBA00023136"/>
    </source>
</evidence>
<comment type="subcellular location">
    <subcellularLocation>
        <location evidence="1">Membrane</location>
        <topology evidence="1">Multi-pass membrane protein</topology>
    </subcellularLocation>
</comment>
<evidence type="ECO:0000256" key="1">
    <source>
        <dbReference type="ARBA" id="ARBA00004141"/>
    </source>
</evidence>
<evidence type="ECO:0000256" key="2">
    <source>
        <dbReference type="ARBA" id="ARBA00009045"/>
    </source>
</evidence>
<name>A0A532V5L4_UNCL8</name>
<comment type="caution">
    <text evidence="9">The sequence shown here is derived from an EMBL/GenBank/DDBJ whole genome shotgun (WGS) entry which is preliminary data.</text>
</comment>
<dbReference type="GO" id="GO:0004252">
    <property type="term" value="F:serine-type endopeptidase activity"/>
    <property type="evidence" value="ECO:0007669"/>
    <property type="project" value="InterPro"/>
</dbReference>
<reference evidence="9 10" key="1">
    <citation type="submission" date="2017-06" db="EMBL/GenBank/DDBJ databases">
        <title>Novel microbial phyla capable of carbon fixation and sulfur reduction in deep-sea sediments.</title>
        <authorList>
            <person name="Huang J."/>
            <person name="Baker B."/>
            <person name="Wang Y."/>
        </authorList>
    </citation>
    <scope>NUCLEOTIDE SEQUENCE [LARGE SCALE GENOMIC DNA]</scope>
    <source>
        <strain evidence="9">B3_LCP</strain>
    </source>
</reference>
<dbReference type="FunFam" id="1.20.1540.10:FF:000027">
    <property type="entry name" value="Rhomboid family intramembrane serine protease"/>
    <property type="match status" value="1"/>
</dbReference>
<dbReference type="SUPFAM" id="SSF144091">
    <property type="entry name" value="Rhomboid-like"/>
    <property type="match status" value="1"/>
</dbReference>
<evidence type="ECO:0000313" key="10">
    <source>
        <dbReference type="Proteomes" id="UP000319619"/>
    </source>
</evidence>
<feature type="transmembrane region" description="Helical" evidence="7">
    <location>
        <begin position="130"/>
        <end position="150"/>
    </location>
</feature>
<evidence type="ECO:0000256" key="7">
    <source>
        <dbReference type="SAM" id="Phobius"/>
    </source>
</evidence>
<gene>
    <name evidence="9" type="ORF">CEE37_01705</name>
</gene>
<dbReference type="Gene3D" id="1.20.1540.10">
    <property type="entry name" value="Rhomboid-like"/>
    <property type="match status" value="1"/>
</dbReference>
<dbReference type="AlphaFoldDB" id="A0A532V5L4"/>
<evidence type="ECO:0000256" key="3">
    <source>
        <dbReference type="ARBA" id="ARBA00022692"/>
    </source>
</evidence>
<organism evidence="9 10">
    <name type="scientific">candidate division LCP-89 bacterium B3_LCP</name>
    <dbReference type="NCBI Taxonomy" id="2012998"/>
    <lineage>
        <taxon>Bacteria</taxon>
        <taxon>Pseudomonadati</taxon>
        <taxon>Bacteria division LCP-89</taxon>
    </lineage>
</organism>
<feature type="transmembrane region" description="Helical" evidence="7">
    <location>
        <begin position="157"/>
        <end position="186"/>
    </location>
</feature>
<dbReference type="GO" id="GO:0006508">
    <property type="term" value="P:proteolysis"/>
    <property type="evidence" value="ECO:0007669"/>
    <property type="project" value="UniProtKB-KW"/>
</dbReference>
<sequence>MIPIKAENATLKFPLVTLLIIALNLGIFIYQMTLPWQVQNEFLTSFGMTPATLLGLLDRAEGGFHPALTFLTSLFLHGSIFHLLGNMLYLWVFGVSIEAVLGKIRFVIFYLLCGVLASVAHIVLNPNSTLPMVGASGAIAGVLGAYLITFPSTRIKVLVFLLFFITTLRISALWVLGFWFLIQLYYATEPATGTGTNVAYMAHVGGFIAGIWLMRRMRPNLKWRTSES</sequence>
<keyword evidence="4" id="KW-0378">Hydrolase</keyword>
<evidence type="ECO:0000259" key="8">
    <source>
        <dbReference type="Pfam" id="PF01694"/>
    </source>
</evidence>
<dbReference type="GO" id="GO:0016020">
    <property type="term" value="C:membrane"/>
    <property type="evidence" value="ECO:0007669"/>
    <property type="project" value="UniProtKB-SubCell"/>
</dbReference>
<feature type="transmembrane region" description="Helical" evidence="7">
    <location>
        <begin position="198"/>
        <end position="214"/>
    </location>
</feature>
<dbReference type="PANTHER" id="PTHR43731">
    <property type="entry name" value="RHOMBOID PROTEASE"/>
    <property type="match status" value="1"/>
</dbReference>
<evidence type="ECO:0000256" key="5">
    <source>
        <dbReference type="ARBA" id="ARBA00022989"/>
    </source>
</evidence>
<feature type="transmembrane region" description="Helical" evidence="7">
    <location>
        <begin position="104"/>
        <end position="124"/>
    </location>
</feature>
<comment type="similarity">
    <text evidence="2">Belongs to the peptidase S54 family.</text>
</comment>
<feature type="domain" description="Peptidase S54 rhomboid" evidence="8">
    <location>
        <begin position="69"/>
        <end position="214"/>
    </location>
</feature>
<keyword evidence="3 7" id="KW-0812">Transmembrane</keyword>
<dbReference type="InterPro" id="IPR022764">
    <property type="entry name" value="Peptidase_S54_rhomboid_dom"/>
</dbReference>
<protein>
    <submittedName>
        <fullName evidence="9">Rhomboid family intramembrane serine protease</fullName>
    </submittedName>
</protein>
<dbReference type="Proteomes" id="UP000319619">
    <property type="component" value="Unassembled WGS sequence"/>
</dbReference>
<feature type="transmembrane region" description="Helical" evidence="7">
    <location>
        <begin position="12"/>
        <end position="33"/>
    </location>
</feature>
<dbReference type="PANTHER" id="PTHR43731:SF14">
    <property type="entry name" value="PRESENILIN-ASSOCIATED RHOMBOID-LIKE PROTEIN, MITOCHONDRIAL"/>
    <property type="match status" value="1"/>
</dbReference>
<keyword evidence="9" id="KW-0645">Protease</keyword>
<evidence type="ECO:0000313" key="9">
    <source>
        <dbReference type="EMBL" id="TKJ42422.1"/>
    </source>
</evidence>